<proteinExistence type="predicted"/>
<comment type="caution">
    <text evidence="2">The sequence shown here is derived from an EMBL/GenBank/DDBJ whole genome shotgun (WGS) entry which is preliminary data.</text>
</comment>
<dbReference type="Proteomes" id="UP001205965">
    <property type="component" value="Unassembled WGS sequence"/>
</dbReference>
<reference evidence="2 3" key="1">
    <citation type="submission" date="2022-08" db="EMBL/GenBank/DDBJ databases">
        <title>YIM 101645 draft genome.</title>
        <authorList>
            <person name="Chen X."/>
        </authorList>
    </citation>
    <scope>NUCLEOTIDE SEQUENCE [LARGE SCALE GENOMIC DNA]</scope>
    <source>
        <strain evidence="2 3">YIM 101645</strain>
    </source>
</reference>
<name>A0ABT2FT63_9CORY</name>
<evidence type="ECO:0000256" key="1">
    <source>
        <dbReference type="SAM" id="MobiDB-lite"/>
    </source>
</evidence>
<accession>A0ABT2FT63</accession>
<protein>
    <submittedName>
        <fullName evidence="2">Uncharacterized protein</fullName>
    </submittedName>
</protein>
<organism evidence="2 3">
    <name type="scientific">Corynebacterium lemuris</name>
    <dbReference type="NCBI Taxonomy" id="1859292"/>
    <lineage>
        <taxon>Bacteria</taxon>
        <taxon>Bacillati</taxon>
        <taxon>Actinomycetota</taxon>
        <taxon>Actinomycetes</taxon>
        <taxon>Mycobacteriales</taxon>
        <taxon>Corynebacteriaceae</taxon>
        <taxon>Corynebacterium</taxon>
    </lineage>
</organism>
<feature type="region of interest" description="Disordered" evidence="1">
    <location>
        <begin position="1"/>
        <end position="23"/>
    </location>
</feature>
<dbReference type="EMBL" id="JANWTC010000001">
    <property type="protein sequence ID" value="MCS5478412.1"/>
    <property type="molecule type" value="Genomic_DNA"/>
</dbReference>
<keyword evidence="3" id="KW-1185">Reference proteome</keyword>
<gene>
    <name evidence="2" type="ORF">NYP18_01950</name>
</gene>
<evidence type="ECO:0000313" key="2">
    <source>
        <dbReference type="EMBL" id="MCS5478412.1"/>
    </source>
</evidence>
<sequence length="127" mass="13274">MAIFSNGPVEIAPTPTPPPEPTVAEVGARIYGHEAGDELGHVGARVYGAAPSSGYRAVTTGVNESYHYPNPYTPPPRPYTDTEGTLGQVTEVTDDEAEALGRRIYPAPAGDMSPASLGATARRMYGA</sequence>
<feature type="region of interest" description="Disordered" evidence="1">
    <location>
        <begin position="103"/>
        <end position="127"/>
    </location>
</feature>
<evidence type="ECO:0000313" key="3">
    <source>
        <dbReference type="Proteomes" id="UP001205965"/>
    </source>
</evidence>
<dbReference type="RefSeq" id="WP_259426431.1">
    <property type="nucleotide sequence ID" value="NZ_JANWTC010000001.1"/>
</dbReference>